<dbReference type="EMBL" id="VFPH01000002">
    <property type="protein sequence ID" value="TQM38820.1"/>
    <property type="molecule type" value="Genomic_DNA"/>
</dbReference>
<organism evidence="2 3">
    <name type="scientific">Pseudonocardia cypriaca</name>
    <dbReference type="NCBI Taxonomy" id="882449"/>
    <lineage>
        <taxon>Bacteria</taxon>
        <taxon>Bacillati</taxon>
        <taxon>Actinomycetota</taxon>
        <taxon>Actinomycetes</taxon>
        <taxon>Pseudonocardiales</taxon>
        <taxon>Pseudonocardiaceae</taxon>
        <taxon>Pseudonocardia</taxon>
    </lineage>
</organism>
<dbReference type="OrthoDB" id="166981at2"/>
<sequence length="181" mass="18789">MADEGSTIELGIAELREVTGFAVACAEPAVAIFERDCPDDPRVLAVLEEARRFAAGGRRTKALRVTALAAHRAARTARDTGHGAAAEAAHSAGAAGAAAYLHPLARSTQVLHILGSAAHAARALEIDAGEDRGVGAERIEKARGLAGPIVVRVLLRYPNAPGGRGRVGELARELDASLRRP</sequence>
<dbReference type="RefSeq" id="WP_142106383.1">
    <property type="nucleotide sequence ID" value="NZ_VFPH01000002.1"/>
</dbReference>
<gene>
    <name evidence="2" type="ORF">FB388_6064</name>
</gene>
<dbReference type="InterPro" id="IPR048667">
    <property type="entry name" value="Imm5-like"/>
</dbReference>
<feature type="domain" description="Imm-5-like" evidence="1">
    <location>
        <begin position="16"/>
        <end position="138"/>
    </location>
</feature>
<evidence type="ECO:0000313" key="2">
    <source>
        <dbReference type="EMBL" id="TQM38820.1"/>
    </source>
</evidence>
<dbReference type="Pfam" id="PF21805">
    <property type="entry name" value="Imm5_like"/>
    <property type="match status" value="1"/>
</dbReference>
<accession>A0A543FYA0</accession>
<keyword evidence="3" id="KW-1185">Reference proteome</keyword>
<proteinExistence type="predicted"/>
<evidence type="ECO:0000259" key="1">
    <source>
        <dbReference type="Pfam" id="PF21805"/>
    </source>
</evidence>
<reference evidence="2 3" key="1">
    <citation type="submission" date="2019-06" db="EMBL/GenBank/DDBJ databases">
        <title>Sequencing the genomes of 1000 actinobacteria strains.</title>
        <authorList>
            <person name="Klenk H.-P."/>
        </authorList>
    </citation>
    <scope>NUCLEOTIDE SEQUENCE [LARGE SCALE GENOMIC DNA]</scope>
    <source>
        <strain evidence="2 3">DSM 45511</strain>
    </source>
</reference>
<protein>
    <recommendedName>
        <fullName evidence="1">Imm-5-like domain-containing protein</fullName>
    </recommendedName>
</protein>
<comment type="caution">
    <text evidence="2">The sequence shown here is derived from an EMBL/GenBank/DDBJ whole genome shotgun (WGS) entry which is preliminary data.</text>
</comment>
<evidence type="ECO:0000313" key="3">
    <source>
        <dbReference type="Proteomes" id="UP000319818"/>
    </source>
</evidence>
<name>A0A543FYA0_9PSEU</name>
<dbReference type="Proteomes" id="UP000319818">
    <property type="component" value="Unassembled WGS sequence"/>
</dbReference>
<dbReference type="AlphaFoldDB" id="A0A543FYA0"/>